<name>A0A518ALS2_9BACT</name>
<reference evidence="1 2" key="1">
    <citation type="submission" date="2019-02" db="EMBL/GenBank/DDBJ databases">
        <title>Deep-cultivation of Planctomycetes and their phenomic and genomic characterization uncovers novel biology.</title>
        <authorList>
            <person name="Wiegand S."/>
            <person name="Jogler M."/>
            <person name="Boedeker C."/>
            <person name="Pinto D."/>
            <person name="Vollmers J."/>
            <person name="Rivas-Marin E."/>
            <person name="Kohn T."/>
            <person name="Peeters S.H."/>
            <person name="Heuer A."/>
            <person name="Rast P."/>
            <person name="Oberbeckmann S."/>
            <person name="Bunk B."/>
            <person name="Jeske O."/>
            <person name="Meyerdierks A."/>
            <person name="Storesund J.E."/>
            <person name="Kallscheuer N."/>
            <person name="Luecker S."/>
            <person name="Lage O.M."/>
            <person name="Pohl T."/>
            <person name="Merkel B.J."/>
            <person name="Hornburger P."/>
            <person name="Mueller R.-W."/>
            <person name="Bruemmer F."/>
            <person name="Labrenz M."/>
            <person name="Spormann A.M."/>
            <person name="Op den Camp H."/>
            <person name="Overmann J."/>
            <person name="Amann R."/>
            <person name="Jetten M.S.M."/>
            <person name="Mascher T."/>
            <person name="Medema M.H."/>
            <person name="Devos D.P."/>
            <person name="Kaster A.-K."/>
            <person name="Ovreas L."/>
            <person name="Rohde M."/>
            <person name="Galperin M.Y."/>
            <person name="Jogler C."/>
        </authorList>
    </citation>
    <scope>NUCLEOTIDE SEQUENCE [LARGE SCALE GENOMIC DNA]</scope>
    <source>
        <strain evidence="1 2">Pan181</strain>
    </source>
</reference>
<keyword evidence="2" id="KW-1185">Reference proteome</keyword>
<gene>
    <name evidence="1" type="ORF">Pan181_18720</name>
</gene>
<dbReference type="EMBL" id="CP036278">
    <property type="protein sequence ID" value="QDU55679.1"/>
    <property type="molecule type" value="Genomic_DNA"/>
</dbReference>
<dbReference type="GO" id="GO:0047475">
    <property type="term" value="F:phenylacetate-CoA ligase activity"/>
    <property type="evidence" value="ECO:0007669"/>
    <property type="project" value="UniProtKB-EC"/>
</dbReference>
<dbReference type="Proteomes" id="UP000315750">
    <property type="component" value="Chromosome"/>
</dbReference>
<dbReference type="Gene3D" id="3.40.50.12780">
    <property type="entry name" value="N-terminal domain of ligase-like"/>
    <property type="match status" value="1"/>
</dbReference>
<dbReference type="AlphaFoldDB" id="A0A518ALS2"/>
<organism evidence="1 2">
    <name type="scientific">Aeoliella mucimassa</name>
    <dbReference type="NCBI Taxonomy" id="2527972"/>
    <lineage>
        <taxon>Bacteria</taxon>
        <taxon>Pseudomonadati</taxon>
        <taxon>Planctomycetota</taxon>
        <taxon>Planctomycetia</taxon>
        <taxon>Pirellulales</taxon>
        <taxon>Lacipirellulaceae</taxon>
        <taxon>Aeoliella</taxon>
    </lineage>
</organism>
<dbReference type="SUPFAM" id="SSF56801">
    <property type="entry name" value="Acetyl-CoA synthetase-like"/>
    <property type="match status" value="1"/>
</dbReference>
<dbReference type="PANTHER" id="PTHR36932">
    <property type="entry name" value="CAPSULAR POLYSACCHARIDE BIOSYNTHESIS PROTEIN"/>
    <property type="match status" value="1"/>
</dbReference>
<sequence length="461" mass="51683">MHSLKPTLLNTLLRATGEGERITFQQQCERSQWWNPEQLSALQLTRLRALLQHAYQNCEYYRDTINKADFDVTSIDSVDDLRALPQLTKSIIQQNTTSLVASNWPESDTIQNFTGGSTGQPLRLYYNKSRHESRVAITMRHDGWAGRFIGGRVAYFWGAPRDAPSQKLQSRVRRWLEGSTLWLDTGNIYPQQFTIFNEQLIRFRPTVIVAYANSLSLFANYLLEKGLTTCHPKSIITSAEILTDESRQVIEKVFGCPIFNRYGCREVSVIASECEEHEGLHISAEGLHIEIVDQHDQPVKQGESGDILVTDLLNYAMPLIRYRIGDLGSWMHGPCKCGRGLPRLKSVDGRVTDFIVGSDNQLVSGVFLATYVVAQRPSLGRVQIVQSRAGHVELLVCPSDAFDATSDISYLQQSMARHVGPIDIEVTLVDEIEPEPSGKLLFCKSTISRSATSPLLAGSPR</sequence>
<dbReference type="OrthoDB" id="580775at2"/>
<dbReference type="EC" id="6.2.1.30" evidence="1"/>
<evidence type="ECO:0000313" key="2">
    <source>
        <dbReference type="Proteomes" id="UP000315750"/>
    </source>
</evidence>
<dbReference type="InterPro" id="IPR053158">
    <property type="entry name" value="CapK_Type1_Caps_Biosynth"/>
</dbReference>
<dbReference type="KEGG" id="amuc:Pan181_18720"/>
<dbReference type="InterPro" id="IPR042099">
    <property type="entry name" value="ANL_N_sf"/>
</dbReference>
<accession>A0A518ALS2</accession>
<keyword evidence="1" id="KW-0436">Ligase</keyword>
<evidence type="ECO:0000313" key="1">
    <source>
        <dbReference type="EMBL" id="QDU55679.1"/>
    </source>
</evidence>
<protein>
    <submittedName>
        <fullName evidence="1">Phenylacetate-coenzyme A ligase</fullName>
        <ecNumber evidence="1">6.2.1.30</ecNumber>
    </submittedName>
</protein>
<proteinExistence type="predicted"/>
<dbReference type="PANTHER" id="PTHR36932:SF1">
    <property type="entry name" value="CAPSULAR POLYSACCHARIDE BIOSYNTHESIS PROTEIN"/>
    <property type="match status" value="1"/>
</dbReference>
<dbReference type="RefSeq" id="WP_145246507.1">
    <property type="nucleotide sequence ID" value="NZ_CP036278.1"/>
</dbReference>